<accession>A0A8H3F1B1</accession>
<feature type="domain" description="Bacteriophage T5 Orf172 DNA-binding" evidence="1">
    <location>
        <begin position="384"/>
        <end position="470"/>
    </location>
</feature>
<sequence>MATTPPSTPTKSLKAVVSLASPAVCDESLKTNSKQTSQVNIKDISEKTSGDDVLVSKEVTLVTKEIAQVSKEVVVSVHEVAVSVECEAKASVYPTPPASPVLQAEKVKHVSSTQLVVQDVQRKALYEATPKKTLLSAELITIRLNITKWLCGNKKANGQPCRWWSELKSESRRTEIRNLILKLSLVEVNSTAFDLALEELAQSYSCYHHNKGPLLEYRVTEWKNLLVPVTGTENQLRAVLWSISTCCVTCGKGIGGQRVQNCRKTSRLILDNKGTIEYHEYLLRVWDVNTRCNDHSSLRDETRVKEMVDRIKKIVSFSTESPCMLKEIEYYWPRTRTTTAFEAIHQWKDPTGENDPLKVLKYQVQTQLKGAEFDDGIVYIYEVDGNPGLLKIGYTGRTLESRRAWMEFECNRDCRILYYSKVPNAKRTEALCHADLHECRVQVACDGCIKNHNEWFRVSSLEAQAVLDKWATWMKSHPYETRSLRTGDQGYLKDSIKLKDMAKFKKDPMGAGA</sequence>
<proteinExistence type="predicted"/>
<dbReference type="PANTHER" id="PTHR28094">
    <property type="entry name" value="MEIOTICALLY UP-REGULATED GENE 113 PROTEIN"/>
    <property type="match status" value="1"/>
</dbReference>
<reference evidence="2" key="1">
    <citation type="submission" date="2021-03" db="EMBL/GenBank/DDBJ databases">
        <authorList>
            <person name="Tagirdzhanova G."/>
        </authorList>
    </citation>
    <scope>NUCLEOTIDE SEQUENCE</scope>
</reference>
<dbReference type="PANTHER" id="PTHR28094:SF1">
    <property type="entry name" value="MEIOTICALLY UP-REGULATED GENE 113 PROTEIN"/>
    <property type="match status" value="1"/>
</dbReference>
<keyword evidence="3" id="KW-1185">Reference proteome</keyword>
<evidence type="ECO:0000259" key="1">
    <source>
        <dbReference type="SMART" id="SM00974"/>
    </source>
</evidence>
<dbReference type="InterPro" id="IPR053006">
    <property type="entry name" value="Meiosis_regulatory"/>
</dbReference>
<dbReference type="OrthoDB" id="3511049at2759"/>
<dbReference type="EMBL" id="CAJPDQ010000010">
    <property type="protein sequence ID" value="CAF9915390.1"/>
    <property type="molecule type" value="Genomic_DNA"/>
</dbReference>
<organism evidence="2 3">
    <name type="scientific">Gomphillus americanus</name>
    <dbReference type="NCBI Taxonomy" id="1940652"/>
    <lineage>
        <taxon>Eukaryota</taxon>
        <taxon>Fungi</taxon>
        <taxon>Dikarya</taxon>
        <taxon>Ascomycota</taxon>
        <taxon>Pezizomycotina</taxon>
        <taxon>Lecanoromycetes</taxon>
        <taxon>OSLEUM clade</taxon>
        <taxon>Ostropomycetidae</taxon>
        <taxon>Ostropales</taxon>
        <taxon>Graphidaceae</taxon>
        <taxon>Gomphilloideae</taxon>
        <taxon>Gomphillus</taxon>
    </lineage>
</organism>
<dbReference type="Pfam" id="PF10544">
    <property type="entry name" value="T5orf172"/>
    <property type="match status" value="1"/>
</dbReference>
<comment type="caution">
    <text evidence="2">The sequence shown here is derived from an EMBL/GenBank/DDBJ whole genome shotgun (WGS) entry which is preliminary data.</text>
</comment>
<protein>
    <recommendedName>
        <fullName evidence="1">Bacteriophage T5 Orf172 DNA-binding domain-containing protein</fullName>
    </recommendedName>
</protein>
<name>A0A8H3F1B1_9LECA</name>
<gene>
    <name evidence="2" type="ORF">GOMPHAMPRED_000735</name>
</gene>
<dbReference type="AlphaFoldDB" id="A0A8H3F1B1"/>
<dbReference type="Proteomes" id="UP000664169">
    <property type="component" value="Unassembled WGS sequence"/>
</dbReference>
<dbReference type="InterPro" id="IPR018306">
    <property type="entry name" value="Phage_T5_Orf172_DNA-bd"/>
</dbReference>
<dbReference type="SMART" id="SM00974">
    <property type="entry name" value="T5orf172"/>
    <property type="match status" value="1"/>
</dbReference>
<evidence type="ECO:0000313" key="3">
    <source>
        <dbReference type="Proteomes" id="UP000664169"/>
    </source>
</evidence>
<evidence type="ECO:0000313" key="2">
    <source>
        <dbReference type="EMBL" id="CAF9915390.1"/>
    </source>
</evidence>